<organism evidence="1">
    <name type="scientific">marine sediment metagenome</name>
    <dbReference type="NCBI Taxonomy" id="412755"/>
    <lineage>
        <taxon>unclassified sequences</taxon>
        <taxon>metagenomes</taxon>
        <taxon>ecological metagenomes</taxon>
    </lineage>
</organism>
<proteinExistence type="predicted"/>
<sequence>MLTFSAILVVLPAVTAHDPPWDVPTYAYIEAFPNPIGQGQTLYLMAWLDKFPPTAQGGYGDRWHDLTVTVWKPDDSTEVLGPHTSDPVGTIFLIYTPSMVGTYQFQFDFPGQILAGDNPHPLETYGQASIGDYFMPSTSEKLSVTVQQDPITPAV</sequence>
<dbReference type="AlphaFoldDB" id="X1RZX2"/>
<reference evidence="1" key="1">
    <citation type="journal article" date="2014" name="Front. Microbiol.">
        <title>High frequency of phylogenetically diverse reductive dehalogenase-homologous genes in deep subseafloor sedimentary metagenomes.</title>
        <authorList>
            <person name="Kawai M."/>
            <person name="Futagami T."/>
            <person name="Toyoda A."/>
            <person name="Takaki Y."/>
            <person name="Nishi S."/>
            <person name="Hori S."/>
            <person name="Arai W."/>
            <person name="Tsubouchi T."/>
            <person name="Morono Y."/>
            <person name="Uchiyama I."/>
            <person name="Ito T."/>
            <person name="Fujiyama A."/>
            <person name="Inagaki F."/>
            <person name="Takami H."/>
        </authorList>
    </citation>
    <scope>NUCLEOTIDE SEQUENCE</scope>
    <source>
        <strain evidence="1">Expedition CK06-06</strain>
    </source>
</reference>
<evidence type="ECO:0000313" key="1">
    <source>
        <dbReference type="EMBL" id="GAI86332.1"/>
    </source>
</evidence>
<gene>
    <name evidence="1" type="ORF">S12H4_15182</name>
</gene>
<name>X1RZX2_9ZZZZ</name>
<accession>X1RZX2</accession>
<protein>
    <submittedName>
        <fullName evidence="1">Uncharacterized protein</fullName>
    </submittedName>
</protein>
<comment type="caution">
    <text evidence="1">The sequence shown here is derived from an EMBL/GenBank/DDBJ whole genome shotgun (WGS) entry which is preliminary data.</text>
</comment>
<dbReference type="EMBL" id="BARW01007277">
    <property type="protein sequence ID" value="GAI86332.1"/>
    <property type="molecule type" value="Genomic_DNA"/>
</dbReference>